<dbReference type="Proteomes" id="UP001314205">
    <property type="component" value="Unassembled WGS sequence"/>
</dbReference>
<gene>
    <name evidence="1" type="ORF">PARMNEM_LOCUS3589</name>
</gene>
<evidence type="ECO:0000313" key="1">
    <source>
        <dbReference type="EMBL" id="CAK1581997.1"/>
    </source>
</evidence>
<dbReference type="AlphaFoldDB" id="A0AAV1KIP8"/>
<name>A0AAV1KIP8_9NEOP</name>
<evidence type="ECO:0000313" key="2">
    <source>
        <dbReference type="Proteomes" id="UP001314205"/>
    </source>
</evidence>
<accession>A0AAV1KIP8</accession>
<keyword evidence="2" id="KW-1185">Reference proteome</keyword>
<reference evidence="1 2" key="1">
    <citation type="submission" date="2023-11" db="EMBL/GenBank/DDBJ databases">
        <authorList>
            <person name="Hedman E."/>
            <person name="Englund M."/>
            <person name="Stromberg M."/>
            <person name="Nyberg Akerstrom W."/>
            <person name="Nylinder S."/>
            <person name="Jareborg N."/>
            <person name="Kallberg Y."/>
            <person name="Kronander E."/>
        </authorList>
    </citation>
    <scope>NUCLEOTIDE SEQUENCE [LARGE SCALE GENOMIC DNA]</scope>
</reference>
<dbReference type="EMBL" id="CAVLGL010000035">
    <property type="protein sequence ID" value="CAK1581997.1"/>
    <property type="molecule type" value="Genomic_DNA"/>
</dbReference>
<organism evidence="1 2">
    <name type="scientific">Parnassius mnemosyne</name>
    <name type="common">clouded apollo</name>
    <dbReference type="NCBI Taxonomy" id="213953"/>
    <lineage>
        <taxon>Eukaryota</taxon>
        <taxon>Metazoa</taxon>
        <taxon>Ecdysozoa</taxon>
        <taxon>Arthropoda</taxon>
        <taxon>Hexapoda</taxon>
        <taxon>Insecta</taxon>
        <taxon>Pterygota</taxon>
        <taxon>Neoptera</taxon>
        <taxon>Endopterygota</taxon>
        <taxon>Lepidoptera</taxon>
        <taxon>Glossata</taxon>
        <taxon>Ditrysia</taxon>
        <taxon>Papilionoidea</taxon>
        <taxon>Papilionidae</taxon>
        <taxon>Parnassiinae</taxon>
        <taxon>Parnassini</taxon>
        <taxon>Parnassius</taxon>
        <taxon>Driopa</taxon>
    </lineage>
</organism>
<comment type="caution">
    <text evidence="1">The sequence shown here is derived from an EMBL/GenBank/DDBJ whole genome shotgun (WGS) entry which is preliminary data.</text>
</comment>
<protein>
    <submittedName>
        <fullName evidence="1">Uncharacterized protein</fullName>
    </submittedName>
</protein>
<proteinExistence type="predicted"/>
<sequence>MFYFHSNFYHTKNKIDQNNYILHYCKMPNTKRKRPKDNSRSKNMSVQYFVRKHKSRKNLQVCRQAFLDILLIKPSRLKGVLTRHWKSGCVAEERRGGNRKEYEFRSKKEAVIKFIQFFKPL</sequence>